<dbReference type="Gene3D" id="3.30.160.60">
    <property type="entry name" value="Classic Zinc Finger"/>
    <property type="match status" value="1"/>
</dbReference>
<dbReference type="PANTHER" id="PTHR38166:SF1">
    <property type="entry name" value="C2H2-TYPE DOMAIN-CONTAINING PROTEIN"/>
    <property type="match status" value="1"/>
</dbReference>
<feature type="compositionally biased region" description="Polar residues" evidence="1">
    <location>
        <begin position="328"/>
        <end position="346"/>
    </location>
</feature>
<feature type="region of interest" description="Disordered" evidence="1">
    <location>
        <begin position="120"/>
        <end position="162"/>
    </location>
</feature>
<feature type="compositionally biased region" description="Basic and acidic residues" evidence="1">
    <location>
        <begin position="1"/>
        <end position="15"/>
    </location>
</feature>
<feature type="compositionally biased region" description="Basic and acidic residues" evidence="1">
    <location>
        <begin position="381"/>
        <end position="395"/>
    </location>
</feature>
<feature type="compositionally biased region" description="Polar residues" evidence="1">
    <location>
        <begin position="125"/>
        <end position="137"/>
    </location>
</feature>
<feature type="compositionally biased region" description="Polar residues" evidence="1">
    <location>
        <begin position="69"/>
        <end position="82"/>
    </location>
</feature>
<accession>A0A194X0W5</accession>
<sequence length="565" mass="63279">MAGRHGFEQTGDRHRAPTFSFPRNADPRNSPPLQIRGSTITAFAEPRNLSQSATLNHDDFEDEEDDASENYTHTSKTYSTNDGDIEQRLRVISLEDGPSRGLGIDPGKNDKEIARSYAEAVKCSPRTSHTQPTQEAPSSDHSKHPVRDSATLQRRGPAYKKSAQSLQEIVGKAVRLRSNVRQDTATNRTEVGIRNEGIEGTNRSVARGGPLEEKNKYHTIRHGYPANRNHTYPTPIAHDYQHSDKSAAHHAVRRSNSVPGEESTSSLLGNVLPNSWLLNTKGIGHWADEPSRWYDRPSLKPDIPRIVSTTSPEYRKLITLEAVAQCASGNSNSAGSKKPSAQSSKSRVGRQPGSGKGGKRPAGNGRDRKDNAGEDEGDGNDGNRKKDSQSPRGDSRQPNGPKKWYACHFHKHDPLYFSINDFTGKQYKTCAGKWTDISRLKEHLYRVHTDPPTCDRCQKKFADEGELTAHLPEQGALRCPLTDRTSKGIHRKVGEQLRKRPQRNMTSEDRWWAIWALLFPKEERPNSPYSDLDGPADPAESDTFHLFLEQRMARQLEETLDRYCC</sequence>
<dbReference type="InParanoid" id="A0A194X0W5"/>
<dbReference type="KEGG" id="psco:LY89DRAFT_148693"/>
<evidence type="ECO:0000313" key="3">
    <source>
        <dbReference type="Proteomes" id="UP000070700"/>
    </source>
</evidence>
<dbReference type="AlphaFoldDB" id="A0A194X0W5"/>
<dbReference type="OrthoDB" id="3555452at2759"/>
<feature type="compositionally biased region" description="Basic and acidic residues" evidence="1">
    <location>
        <begin position="138"/>
        <end position="147"/>
    </location>
</feature>
<gene>
    <name evidence="2" type="ORF">LY89DRAFT_148693</name>
</gene>
<protein>
    <recommendedName>
        <fullName evidence="4">C2H2-type domain-containing protein</fullName>
    </recommendedName>
</protein>
<dbReference type="GeneID" id="28815104"/>
<reference evidence="2 3" key="1">
    <citation type="submission" date="2015-10" db="EMBL/GenBank/DDBJ databases">
        <title>Full genome of DAOMC 229536 Phialocephala scopiformis, a fungal endophyte of spruce producing the potent anti-insectan compound rugulosin.</title>
        <authorList>
            <consortium name="DOE Joint Genome Institute"/>
            <person name="Walker A.K."/>
            <person name="Frasz S.L."/>
            <person name="Seifert K.A."/>
            <person name="Miller J.D."/>
            <person name="Mondo S.J."/>
            <person name="Labutti K."/>
            <person name="Lipzen A."/>
            <person name="Dockter R."/>
            <person name="Kennedy M."/>
            <person name="Grigoriev I.V."/>
            <person name="Spatafora J.W."/>
        </authorList>
    </citation>
    <scope>NUCLEOTIDE SEQUENCE [LARGE SCALE GENOMIC DNA]</scope>
    <source>
        <strain evidence="2 3">CBS 120377</strain>
    </source>
</reference>
<evidence type="ECO:0008006" key="4">
    <source>
        <dbReference type="Google" id="ProtNLM"/>
    </source>
</evidence>
<dbReference type="EMBL" id="KQ947421">
    <property type="protein sequence ID" value="KUJ13841.1"/>
    <property type="molecule type" value="Genomic_DNA"/>
</dbReference>
<dbReference type="PANTHER" id="PTHR38166">
    <property type="entry name" value="C2H2-TYPE DOMAIN-CONTAINING PROTEIN-RELATED"/>
    <property type="match status" value="1"/>
</dbReference>
<feature type="region of interest" description="Disordered" evidence="1">
    <location>
        <begin position="1"/>
        <end position="84"/>
    </location>
</feature>
<organism evidence="2 3">
    <name type="scientific">Mollisia scopiformis</name>
    <name type="common">Conifer needle endophyte fungus</name>
    <name type="synonym">Phialocephala scopiformis</name>
    <dbReference type="NCBI Taxonomy" id="149040"/>
    <lineage>
        <taxon>Eukaryota</taxon>
        <taxon>Fungi</taxon>
        <taxon>Dikarya</taxon>
        <taxon>Ascomycota</taxon>
        <taxon>Pezizomycotina</taxon>
        <taxon>Leotiomycetes</taxon>
        <taxon>Helotiales</taxon>
        <taxon>Mollisiaceae</taxon>
        <taxon>Mollisia</taxon>
    </lineage>
</organism>
<feature type="region of interest" description="Disordered" evidence="1">
    <location>
        <begin position="243"/>
        <end position="268"/>
    </location>
</feature>
<name>A0A194X0W5_MOLSC</name>
<proteinExistence type="predicted"/>
<evidence type="ECO:0000256" key="1">
    <source>
        <dbReference type="SAM" id="MobiDB-lite"/>
    </source>
</evidence>
<feature type="region of interest" description="Disordered" evidence="1">
    <location>
        <begin position="328"/>
        <end position="402"/>
    </location>
</feature>
<feature type="compositionally biased region" description="Polar residues" evidence="1">
    <location>
        <begin position="254"/>
        <end position="268"/>
    </location>
</feature>
<dbReference type="RefSeq" id="XP_018068196.1">
    <property type="nucleotide sequence ID" value="XM_018205378.1"/>
</dbReference>
<dbReference type="Proteomes" id="UP000070700">
    <property type="component" value="Unassembled WGS sequence"/>
</dbReference>
<feature type="compositionally biased region" description="Acidic residues" evidence="1">
    <location>
        <begin position="59"/>
        <end position="68"/>
    </location>
</feature>
<keyword evidence="3" id="KW-1185">Reference proteome</keyword>
<evidence type="ECO:0000313" key="2">
    <source>
        <dbReference type="EMBL" id="KUJ13841.1"/>
    </source>
</evidence>
<feature type="region of interest" description="Disordered" evidence="1">
    <location>
        <begin position="185"/>
        <end position="212"/>
    </location>
</feature>